<comment type="caution">
    <text evidence="1">The sequence shown here is derived from an EMBL/GenBank/DDBJ whole genome shotgun (WGS) entry which is preliminary data.</text>
</comment>
<name>A0ABY2B7R2_9ACTN</name>
<dbReference type="Proteomes" id="UP000295818">
    <property type="component" value="Unassembled WGS sequence"/>
</dbReference>
<sequence>MARYTSDGLVLLLGQQEAWTPLPWRAVEEVPDVLRGRSWVPIGTTYSVDAVEGTLDAHLKMFMARATAAWVAVVLEQAGVVEIDRARPARVRLSPDW</sequence>
<evidence type="ECO:0000313" key="2">
    <source>
        <dbReference type="Proteomes" id="UP000295818"/>
    </source>
</evidence>
<accession>A0ABY2B7R2</accession>
<reference evidence="1 2" key="1">
    <citation type="journal article" date="2015" name="Stand. Genomic Sci.">
        <title>Genomic Encyclopedia of Bacterial and Archaeal Type Strains, Phase III: the genomes of soil and plant-associated and newly described type strains.</title>
        <authorList>
            <person name="Whitman W.B."/>
            <person name="Woyke T."/>
            <person name="Klenk H.P."/>
            <person name="Zhou Y."/>
            <person name="Lilburn T.G."/>
            <person name="Beck B.J."/>
            <person name="De Vos P."/>
            <person name="Vandamme P."/>
            <person name="Eisen J.A."/>
            <person name="Garrity G."/>
            <person name="Hugenholtz P."/>
            <person name="Kyrpides N.C."/>
        </authorList>
    </citation>
    <scope>NUCLEOTIDE SEQUENCE [LARGE SCALE GENOMIC DNA]</scope>
    <source>
        <strain evidence="1 2">VKM Ac-2538</strain>
    </source>
</reference>
<keyword evidence="2" id="KW-1185">Reference proteome</keyword>
<protein>
    <submittedName>
        <fullName evidence="1">Uncharacterized protein</fullName>
    </submittedName>
</protein>
<gene>
    <name evidence="1" type="ORF">EV644_1592</name>
</gene>
<proteinExistence type="predicted"/>
<dbReference type="EMBL" id="SLWM01000059">
    <property type="protein sequence ID" value="TCO07367.1"/>
    <property type="molecule type" value="Genomic_DNA"/>
</dbReference>
<organism evidence="1 2">
    <name type="scientific">Kribbella orskensis</name>
    <dbReference type="NCBI Taxonomy" id="2512216"/>
    <lineage>
        <taxon>Bacteria</taxon>
        <taxon>Bacillati</taxon>
        <taxon>Actinomycetota</taxon>
        <taxon>Actinomycetes</taxon>
        <taxon>Propionibacteriales</taxon>
        <taxon>Kribbellaceae</taxon>
        <taxon>Kribbella</taxon>
    </lineage>
</organism>
<evidence type="ECO:0000313" key="1">
    <source>
        <dbReference type="EMBL" id="TCO07367.1"/>
    </source>
</evidence>